<dbReference type="Proteomes" id="UP000077266">
    <property type="component" value="Unassembled WGS sequence"/>
</dbReference>
<organism evidence="1 2">
    <name type="scientific">Exidia glandulosa HHB12029</name>
    <dbReference type="NCBI Taxonomy" id="1314781"/>
    <lineage>
        <taxon>Eukaryota</taxon>
        <taxon>Fungi</taxon>
        <taxon>Dikarya</taxon>
        <taxon>Basidiomycota</taxon>
        <taxon>Agaricomycotina</taxon>
        <taxon>Agaricomycetes</taxon>
        <taxon>Auriculariales</taxon>
        <taxon>Exidiaceae</taxon>
        <taxon>Exidia</taxon>
    </lineage>
</organism>
<reference evidence="1 2" key="1">
    <citation type="journal article" date="2016" name="Mol. Biol. Evol.">
        <title>Comparative Genomics of Early-Diverging Mushroom-Forming Fungi Provides Insights into the Origins of Lignocellulose Decay Capabilities.</title>
        <authorList>
            <person name="Nagy L.G."/>
            <person name="Riley R."/>
            <person name="Tritt A."/>
            <person name="Adam C."/>
            <person name="Daum C."/>
            <person name="Floudas D."/>
            <person name="Sun H."/>
            <person name="Yadav J.S."/>
            <person name="Pangilinan J."/>
            <person name="Larsson K.H."/>
            <person name="Matsuura K."/>
            <person name="Barry K."/>
            <person name="Labutti K."/>
            <person name="Kuo R."/>
            <person name="Ohm R.A."/>
            <person name="Bhattacharya S.S."/>
            <person name="Shirouzu T."/>
            <person name="Yoshinaga Y."/>
            <person name="Martin F.M."/>
            <person name="Grigoriev I.V."/>
            <person name="Hibbett D.S."/>
        </authorList>
    </citation>
    <scope>NUCLEOTIDE SEQUENCE [LARGE SCALE GENOMIC DNA]</scope>
    <source>
        <strain evidence="1 2">HHB12029</strain>
    </source>
</reference>
<accession>A0A165MUC8</accession>
<keyword evidence="2" id="KW-1185">Reference proteome</keyword>
<evidence type="ECO:0000313" key="1">
    <source>
        <dbReference type="EMBL" id="KZV99771.1"/>
    </source>
</evidence>
<gene>
    <name evidence="1" type="ORF">EXIGLDRAFT_215360</name>
</gene>
<dbReference type="InParanoid" id="A0A165MUC8"/>
<sequence>MCSSHRAVAWYWAERACRWVKRETSDVTGRVDATQKAIVAQVSAFATVVKELHEGWARTESCEGRDAWLRRTDVGWRATALVSCSPFRECRALPLSTSRSARTTRTFLLRSQPAAYPSPLGPCRHVPARHASRSCINTAAFGPGAFTTNVLSPGSRQDSRTCTVVPCMPVTARCSTACRDGSPAIAAVLRSWLFVPMPQPMLSTTVAHTCAYAPV</sequence>
<name>A0A165MUC8_EXIGL</name>
<dbReference type="EMBL" id="KV425907">
    <property type="protein sequence ID" value="KZV99771.1"/>
    <property type="molecule type" value="Genomic_DNA"/>
</dbReference>
<dbReference type="AlphaFoldDB" id="A0A165MUC8"/>
<proteinExistence type="predicted"/>
<protein>
    <submittedName>
        <fullName evidence="1">Uncharacterized protein</fullName>
    </submittedName>
</protein>
<evidence type="ECO:0000313" key="2">
    <source>
        <dbReference type="Proteomes" id="UP000077266"/>
    </source>
</evidence>